<evidence type="ECO:0000256" key="2">
    <source>
        <dbReference type="SAM" id="MobiDB-lite"/>
    </source>
</evidence>
<dbReference type="KEGG" id="dosa:Os08g0183900"/>
<dbReference type="EMBL" id="AP008214">
    <property type="protein sequence ID" value="BAF23056.2"/>
    <property type="molecule type" value="Genomic_DNA"/>
</dbReference>
<name>Q0J7K9_ORYSJ</name>
<protein>
    <submittedName>
        <fullName evidence="4">Os08g0183900 protein</fullName>
    </submittedName>
</protein>
<accession>Q0J7K9</accession>
<sequence>RSKERERERETAWKRRRRQRRAPCASPAPADSSPRGWSSSSSPRTTTSSTAPRDLGEGKNAHLKALENAGERLRLFKADVLDYGSVAAAIAGCDGVFHVASPVTSGRPTNPEVDIIATAVTGTLNVLRASHEAKVKRVVVVSSVVAVFNNPNWPTGEPFNEDSWSDEETCRKNEVLSCY</sequence>
<dbReference type="HOGENOM" id="CLU_1145104_0_0_1"/>
<dbReference type="AlphaFoldDB" id="Q0J7K9"/>
<evidence type="ECO:0000256" key="1">
    <source>
        <dbReference type="ARBA" id="ARBA00023002"/>
    </source>
</evidence>
<dbReference type="SUPFAM" id="SSF51735">
    <property type="entry name" value="NAD(P)-binding Rossmann-fold domains"/>
    <property type="match status" value="1"/>
</dbReference>
<feature type="compositionally biased region" description="Low complexity" evidence="2">
    <location>
        <begin position="22"/>
        <end position="53"/>
    </location>
</feature>
<organism evidence="4 5">
    <name type="scientific">Oryza sativa subsp. japonica</name>
    <name type="common">Rice</name>
    <dbReference type="NCBI Taxonomy" id="39947"/>
    <lineage>
        <taxon>Eukaryota</taxon>
        <taxon>Viridiplantae</taxon>
        <taxon>Streptophyta</taxon>
        <taxon>Embryophyta</taxon>
        <taxon>Tracheophyta</taxon>
        <taxon>Spermatophyta</taxon>
        <taxon>Magnoliopsida</taxon>
        <taxon>Liliopsida</taxon>
        <taxon>Poales</taxon>
        <taxon>Poaceae</taxon>
        <taxon>BOP clade</taxon>
        <taxon>Oryzoideae</taxon>
        <taxon>Oryzeae</taxon>
        <taxon>Oryzinae</taxon>
        <taxon>Oryza</taxon>
        <taxon>Oryza sativa</taxon>
    </lineage>
</organism>
<dbReference type="Gene3D" id="3.40.50.720">
    <property type="entry name" value="NAD(P)-binding Rossmann-like Domain"/>
    <property type="match status" value="1"/>
</dbReference>
<dbReference type="InterPro" id="IPR036291">
    <property type="entry name" value="NAD(P)-bd_dom_sf"/>
</dbReference>
<feature type="region of interest" description="Disordered" evidence="2">
    <location>
        <begin position="1"/>
        <end position="59"/>
    </location>
</feature>
<dbReference type="FunFam" id="3.40.50.720:FF:001885">
    <property type="entry name" value="Dihydroflavonol-4-reductase"/>
    <property type="match status" value="1"/>
</dbReference>
<keyword evidence="1" id="KW-0560">Oxidoreductase</keyword>
<evidence type="ECO:0000313" key="5">
    <source>
        <dbReference type="Proteomes" id="UP000000763"/>
    </source>
</evidence>
<feature type="domain" description="NAD(P)-binding" evidence="3">
    <location>
        <begin position="61"/>
        <end position="147"/>
    </location>
</feature>
<evidence type="ECO:0000259" key="3">
    <source>
        <dbReference type="Pfam" id="PF13460"/>
    </source>
</evidence>
<dbReference type="Proteomes" id="UP000000763">
    <property type="component" value="Chromosome 8"/>
</dbReference>
<gene>
    <name evidence="4" type="ordered locus">Os08g0183900</name>
</gene>
<proteinExistence type="predicted"/>
<dbReference type="Pfam" id="PF13460">
    <property type="entry name" value="NAD_binding_10"/>
    <property type="match status" value="1"/>
</dbReference>
<reference evidence="5" key="2">
    <citation type="journal article" date="2008" name="Nucleic Acids Res.">
        <title>The rice annotation project database (RAP-DB): 2008 update.</title>
        <authorList>
            <consortium name="The rice annotation project (RAP)"/>
        </authorList>
    </citation>
    <scope>GENOME REANNOTATION</scope>
    <source>
        <strain evidence="5">cv. Nipponbare</strain>
    </source>
</reference>
<dbReference type="InterPro" id="IPR016040">
    <property type="entry name" value="NAD(P)-bd_dom"/>
</dbReference>
<feature type="compositionally biased region" description="Basic and acidic residues" evidence="2">
    <location>
        <begin position="1"/>
        <end position="13"/>
    </location>
</feature>
<dbReference type="PANTHER" id="PTHR10366">
    <property type="entry name" value="NAD DEPENDENT EPIMERASE/DEHYDRATASE"/>
    <property type="match status" value="1"/>
</dbReference>
<dbReference type="PANTHER" id="PTHR10366:SF831">
    <property type="entry name" value="NAD-DEPENDENT EPIMERASE_DEHYDRATASE DOMAIN-CONTAINING PROTEIN"/>
    <property type="match status" value="1"/>
</dbReference>
<evidence type="ECO:0000313" key="4">
    <source>
        <dbReference type="EMBL" id="BAF23056.2"/>
    </source>
</evidence>
<feature type="non-terminal residue" evidence="4">
    <location>
        <position position="1"/>
    </location>
</feature>
<reference evidence="4 5" key="1">
    <citation type="journal article" date="2005" name="Nature">
        <title>The map-based sequence of the rice genome.</title>
        <authorList>
            <consortium name="International rice genome sequencing project (IRGSP)"/>
            <person name="Matsumoto T."/>
            <person name="Wu J."/>
            <person name="Kanamori H."/>
            <person name="Katayose Y."/>
            <person name="Fujisawa M."/>
            <person name="Namiki N."/>
            <person name="Mizuno H."/>
            <person name="Yamamoto K."/>
            <person name="Antonio B.A."/>
            <person name="Baba T."/>
            <person name="Sakata K."/>
            <person name="Nagamura Y."/>
            <person name="Aoki H."/>
            <person name="Arikawa K."/>
            <person name="Arita K."/>
            <person name="Bito T."/>
            <person name="Chiden Y."/>
            <person name="Fujitsuka N."/>
            <person name="Fukunaka R."/>
            <person name="Hamada M."/>
            <person name="Harada C."/>
            <person name="Hayashi A."/>
            <person name="Hijishita S."/>
            <person name="Honda M."/>
            <person name="Hosokawa S."/>
            <person name="Ichikawa Y."/>
            <person name="Idonuma A."/>
            <person name="Iijima M."/>
            <person name="Ikeda M."/>
            <person name="Ikeno M."/>
            <person name="Ito K."/>
            <person name="Ito S."/>
            <person name="Ito T."/>
            <person name="Ito Y."/>
            <person name="Ito Y."/>
            <person name="Iwabuchi A."/>
            <person name="Kamiya K."/>
            <person name="Karasawa W."/>
            <person name="Kurita K."/>
            <person name="Katagiri S."/>
            <person name="Kikuta A."/>
            <person name="Kobayashi H."/>
            <person name="Kobayashi N."/>
            <person name="Machita K."/>
            <person name="Maehara T."/>
            <person name="Masukawa M."/>
            <person name="Mizubayashi T."/>
            <person name="Mukai Y."/>
            <person name="Nagasaki H."/>
            <person name="Nagata Y."/>
            <person name="Naito S."/>
            <person name="Nakashima M."/>
            <person name="Nakama Y."/>
            <person name="Nakamichi Y."/>
            <person name="Nakamura M."/>
            <person name="Meguro A."/>
            <person name="Negishi M."/>
            <person name="Ohta I."/>
            <person name="Ohta T."/>
            <person name="Okamoto M."/>
            <person name="Ono N."/>
            <person name="Saji S."/>
            <person name="Sakaguchi M."/>
            <person name="Sakai K."/>
            <person name="Shibata M."/>
            <person name="Shimokawa T."/>
            <person name="Song J."/>
            <person name="Takazaki Y."/>
            <person name="Terasawa K."/>
            <person name="Tsugane M."/>
            <person name="Tsuji K."/>
            <person name="Ueda S."/>
            <person name="Waki K."/>
            <person name="Yamagata H."/>
            <person name="Yamamoto M."/>
            <person name="Yamamoto S."/>
            <person name="Yamane H."/>
            <person name="Yoshiki S."/>
            <person name="Yoshihara R."/>
            <person name="Yukawa K."/>
            <person name="Zhong H."/>
            <person name="Yano M."/>
            <person name="Yuan Q."/>
            <person name="Ouyang S."/>
            <person name="Liu J."/>
            <person name="Jones K.M."/>
            <person name="Gansberger K."/>
            <person name="Moffat K."/>
            <person name="Hill J."/>
            <person name="Bera J."/>
            <person name="Fadrosh D."/>
            <person name="Jin S."/>
            <person name="Johri S."/>
            <person name="Kim M."/>
            <person name="Overton L."/>
            <person name="Reardon M."/>
            <person name="Tsitrin T."/>
            <person name="Vuong H."/>
            <person name="Weaver B."/>
            <person name="Ciecko A."/>
            <person name="Tallon L."/>
            <person name="Jackson J."/>
            <person name="Pai G."/>
            <person name="Aken S.V."/>
            <person name="Utterback T."/>
            <person name="Reidmuller S."/>
            <person name="Feldblyum T."/>
            <person name="Hsiao J."/>
            <person name="Zismann V."/>
            <person name="Iobst S."/>
            <person name="de Vazeille A.R."/>
            <person name="Buell C.R."/>
            <person name="Ying K."/>
            <person name="Li Y."/>
            <person name="Lu T."/>
            <person name="Huang Y."/>
            <person name="Zhao Q."/>
            <person name="Feng Q."/>
            <person name="Zhang L."/>
            <person name="Zhu J."/>
            <person name="Weng Q."/>
            <person name="Mu J."/>
            <person name="Lu Y."/>
            <person name="Fan D."/>
            <person name="Liu Y."/>
            <person name="Guan J."/>
            <person name="Zhang Y."/>
            <person name="Yu S."/>
            <person name="Liu X."/>
            <person name="Zhang Y."/>
            <person name="Hong G."/>
            <person name="Han B."/>
            <person name="Choisne N."/>
            <person name="Demange N."/>
            <person name="Orjeda G."/>
            <person name="Samain S."/>
            <person name="Cattolico L."/>
            <person name="Pelletier E."/>
            <person name="Couloux A."/>
            <person name="Segurens B."/>
            <person name="Wincker P."/>
            <person name="D'Hont A."/>
            <person name="Scarpelli C."/>
            <person name="Weissenbach J."/>
            <person name="Salanoubat M."/>
            <person name="Quetier F."/>
            <person name="Yu Y."/>
            <person name="Kim H.R."/>
            <person name="Rambo T."/>
            <person name="Currie J."/>
            <person name="Collura K."/>
            <person name="Luo M."/>
            <person name="Yang T."/>
            <person name="Ammiraju J.S.S."/>
            <person name="Engler F."/>
            <person name="Soderlund C."/>
            <person name="Wing R.A."/>
            <person name="Palmer L.E."/>
            <person name="de la Bastide M."/>
            <person name="Spiegel L."/>
            <person name="Nascimento L."/>
            <person name="Zutavern T."/>
            <person name="O'Shaughnessy A."/>
            <person name="Dike S."/>
            <person name="Dedhia N."/>
            <person name="Preston R."/>
            <person name="Balija V."/>
            <person name="McCombie W.R."/>
            <person name="Chow T."/>
            <person name="Chen H."/>
            <person name="Chung M."/>
            <person name="Chen C."/>
            <person name="Shaw J."/>
            <person name="Wu H."/>
            <person name="Hsiao K."/>
            <person name="Chao Y."/>
            <person name="Chu M."/>
            <person name="Cheng C."/>
            <person name="Hour A."/>
            <person name="Lee P."/>
            <person name="Lin S."/>
            <person name="Lin Y."/>
            <person name="Liou J."/>
            <person name="Liu S."/>
            <person name="Hsing Y."/>
            <person name="Raghuvanshi S."/>
            <person name="Mohanty A."/>
            <person name="Bharti A.K."/>
            <person name="Gaur A."/>
            <person name="Gupta V."/>
            <person name="Kumar D."/>
            <person name="Ravi V."/>
            <person name="Vij S."/>
            <person name="Kapur A."/>
            <person name="Khurana P."/>
            <person name="Khurana P."/>
            <person name="Khurana J.P."/>
            <person name="Tyagi A.K."/>
            <person name="Gaikwad K."/>
            <person name="Singh A."/>
            <person name="Dalal V."/>
            <person name="Srivastava S."/>
            <person name="Dixit A."/>
            <person name="Pal A.K."/>
            <person name="Ghazi I.A."/>
            <person name="Yadav M."/>
            <person name="Pandit A."/>
            <person name="Bhargava A."/>
            <person name="Sureshbabu K."/>
            <person name="Batra K."/>
            <person name="Sharma T.R."/>
            <person name="Mohapatra T."/>
            <person name="Singh N.K."/>
            <person name="Messing J."/>
            <person name="Nelson A.B."/>
            <person name="Fuks G."/>
            <person name="Kavchok S."/>
            <person name="Keizer G."/>
            <person name="Linton E."/>
            <person name="Llaca V."/>
            <person name="Song R."/>
            <person name="Tanyolac B."/>
            <person name="Young S."/>
            <person name="Ho-Il K."/>
            <person name="Hahn J.H."/>
            <person name="Sangsakoo G."/>
            <person name="Vanavichit A."/>
            <person name="de Mattos Luiz.A.T."/>
            <person name="Zimmer P.D."/>
            <person name="Malone G."/>
            <person name="Dellagostin O."/>
            <person name="de Oliveira A.C."/>
            <person name="Bevan M."/>
            <person name="Bancroft I."/>
            <person name="Minx P."/>
            <person name="Cordum H."/>
            <person name="Wilson R."/>
            <person name="Cheng Z."/>
            <person name="Jin W."/>
            <person name="Jiang J."/>
            <person name="Leong S.A."/>
            <person name="Iwama H."/>
            <person name="Gojobori T."/>
            <person name="Itoh T."/>
            <person name="Niimura Y."/>
            <person name="Fujii Y."/>
            <person name="Habara T."/>
            <person name="Sakai H."/>
            <person name="Sato Y."/>
            <person name="Wilson G."/>
            <person name="Kumar K."/>
            <person name="McCouch S."/>
            <person name="Juretic N."/>
            <person name="Hoen D."/>
            <person name="Wright S."/>
            <person name="Bruskiewich R."/>
            <person name="Bureau T."/>
            <person name="Miyao A."/>
            <person name="Hirochika H."/>
            <person name="Nishikawa T."/>
            <person name="Kadowaki K."/>
            <person name="Sugiura M."/>
            <person name="Burr B."/>
            <person name="Sasaki T."/>
        </authorList>
    </citation>
    <scope>NUCLEOTIDE SEQUENCE [LARGE SCALE GENOMIC DNA]</scope>
    <source>
        <strain evidence="5">cv. Nipponbare</strain>
    </source>
</reference>
<dbReference type="GO" id="GO:0016491">
    <property type="term" value="F:oxidoreductase activity"/>
    <property type="evidence" value="ECO:0007669"/>
    <property type="project" value="UniProtKB-KW"/>
</dbReference>
<dbReference type="InterPro" id="IPR050425">
    <property type="entry name" value="NAD(P)_dehydrat-like"/>
</dbReference>